<dbReference type="AlphaFoldDB" id="A0A8J3INP1"/>
<name>A0A8J3INP1_9CHLR</name>
<dbReference type="Proteomes" id="UP000597444">
    <property type="component" value="Unassembled WGS sequence"/>
</dbReference>
<dbReference type="GO" id="GO:0020037">
    <property type="term" value="F:heme binding"/>
    <property type="evidence" value="ECO:0007669"/>
    <property type="project" value="InterPro"/>
</dbReference>
<dbReference type="EMBL" id="BNJK01000001">
    <property type="protein sequence ID" value="GHO97353.1"/>
    <property type="molecule type" value="Genomic_DNA"/>
</dbReference>
<dbReference type="GO" id="GO:0019441">
    <property type="term" value="P:L-tryptophan catabolic process to kynurenine"/>
    <property type="evidence" value="ECO:0007669"/>
    <property type="project" value="InterPro"/>
</dbReference>
<dbReference type="InterPro" id="IPR015029">
    <property type="entry name" value="PrnB"/>
</dbReference>
<dbReference type="SUPFAM" id="SSF140959">
    <property type="entry name" value="Indolic compounds 2,3-dioxygenase-like"/>
    <property type="match status" value="1"/>
</dbReference>
<dbReference type="Gene3D" id="1.20.58.480">
    <property type="match status" value="1"/>
</dbReference>
<accession>A0A8J3INP1</accession>
<dbReference type="InterPro" id="IPR037217">
    <property type="entry name" value="Trp/Indoleamine_2_3_dOase-like"/>
</dbReference>
<dbReference type="Pfam" id="PF08933">
    <property type="entry name" value="PrnB"/>
    <property type="match status" value="1"/>
</dbReference>
<dbReference type="RefSeq" id="WP_220207916.1">
    <property type="nucleotide sequence ID" value="NZ_BNJK01000001.1"/>
</dbReference>
<dbReference type="Gene3D" id="1.20.58.1320">
    <property type="match status" value="1"/>
</dbReference>
<evidence type="ECO:0000313" key="2">
    <source>
        <dbReference type="Proteomes" id="UP000597444"/>
    </source>
</evidence>
<proteinExistence type="predicted"/>
<dbReference type="GO" id="GO:0046872">
    <property type="term" value="F:metal ion binding"/>
    <property type="evidence" value="ECO:0007669"/>
    <property type="project" value="InterPro"/>
</dbReference>
<protein>
    <recommendedName>
        <fullName evidence="3">DUF1864 family protein</fullName>
    </recommendedName>
</protein>
<evidence type="ECO:0008006" key="3">
    <source>
        <dbReference type="Google" id="ProtNLM"/>
    </source>
</evidence>
<evidence type="ECO:0000313" key="1">
    <source>
        <dbReference type="EMBL" id="GHO97353.1"/>
    </source>
</evidence>
<organism evidence="1 2">
    <name type="scientific">Reticulibacter mediterranei</name>
    <dbReference type="NCBI Taxonomy" id="2778369"/>
    <lineage>
        <taxon>Bacteria</taxon>
        <taxon>Bacillati</taxon>
        <taxon>Chloroflexota</taxon>
        <taxon>Ktedonobacteria</taxon>
        <taxon>Ktedonobacterales</taxon>
        <taxon>Reticulibacteraceae</taxon>
        <taxon>Reticulibacter</taxon>
    </lineage>
</organism>
<sequence>MNCLYELFYNPVTLHKLVTTLEQEAAINQRIAASDPLNADVVFQRLPDWNERNESEEIRQALAGIIANVTSQLEWDYTSCSAAIRDISMLGAALIRFEREPEECVSGFSDALLALSTHIGAQIPRDSFIDYTSRNPSGARERTFTSTPQEKIFLNSLRQGMLALDLCLIHLLTACTFPIASQEFASSVHTATSSFQAMIAAIVQVKREITPEAFTHYIRPFFEPFHIAGKGFSAPSGAEMSILNIDQILWGADCTDELYTTYFRANIIRLPTVYQEITQAVVGQKSLLSLLKERITLGSALNREERRSIQEIHQLLTRMYTFRMPHYKVAEENVLLRQRECGAGQEIRGSSGFGLVETKYVLDQTIRCRHITSEILSSL</sequence>
<keyword evidence="2" id="KW-1185">Reference proteome</keyword>
<reference evidence="1" key="1">
    <citation type="submission" date="2020-10" db="EMBL/GenBank/DDBJ databases">
        <title>Taxonomic study of unclassified bacteria belonging to the class Ktedonobacteria.</title>
        <authorList>
            <person name="Yabe S."/>
            <person name="Wang C.M."/>
            <person name="Zheng Y."/>
            <person name="Sakai Y."/>
            <person name="Cavaletti L."/>
            <person name="Monciardini P."/>
            <person name="Donadio S."/>
        </authorList>
    </citation>
    <scope>NUCLEOTIDE SEQUENCE</scope>
    <source>
        <strain evidence="1">ID150040</strain>
    </source>
</reference>
<comment type="caution">
    <text evidence="1">The sequence shown here is derived from an EMBL/GenBank/DDBJ whole genome shotgun (WGS) entry which is preliminary data.</text>
</comment>
<gene>
    <name evidence="1" type="ORF">KSF_074010</name>
</gene>